<evidence type="ECO:0000313" key="1">
    <source>
        <dbReference type="EMBL" id="TFK50909.1"/>
    </source>
</evidence>
<name>A0A5C3MZL3_9AGAM</name>
<dbReference type="EMBL" id="ML213512">
    <property type="protein sequence ID" value="TFK50909.1"/>
    <property type="molecule type" value="Genomic_DNA"/>
</dbReference>
<accession>A0A5C3MZL3</accession>
<protein>
    <submittedName>
        <fullName evidence="1">Uncharacterized protein</fullName>
    </submittedName>
</protein>
<sequence length="175" mass="20072">MAKGKQKVYEEPAQPYIVVTDPFRMPRSSRQQRHFDETAAWLNHVFGSQDAVDTIYTMRTRTEIIVAVSEDVDIAPALGAHRWSMFMPHMNPADGDKVSCIFRYNYKTQGDPLSRQWIAMYPETPVNITFVSPYPEPASRANAHPRSTIWKVPAATSAPRDPYDLLQLCTTDYYR</sequence>
<keyword evidence="2" id="KW-1185">Reference proteome</keyword>
<proteinExistence type="predicted"/>
<gene>
    <name evidence="1" type="ORF">OE88DRAFT_1660051</name>
</gene>
<evidence type="ECO:0000313" key="2">
    <source>
        <dbReference type="Proteomes" id="UP000305948"/>
    </source>
</evidence>
<dbReference type="AlphaFoldDB" id="A0A5C3MZL3"/>
<dbReference type="Proteomes" id="UP000305948">
    <property type="component" value="Unassembled WGS sequence"/>
</dbReference>
<dbReference type="OrthoDB" id="2996389at2759"/>
<organism evidence="1 2">
    <name type="scientific">Heliocybe sulcata</name>
    <dbReference type="NCBI Taxonomy" id="5364"/>
    <lineage>
        <taxon>Eukaryota</taxon>
        <taxon>Fungi</taxon>
        <taxon>Dikarya</taxon>
        <taxon>Basidiomycota</taxon>
        <taxon>Agaricomycotina</taxon>
        <taxon>Agaricomycetes</taxon>
        <taxon>Gloeophyllales</taxon>
        <taxon>Gloeophyllaceae</taxon>
        <taxon>Heliocybe</taxon>
    </lineage>
</organism>
<reference evidence="1 2" key="1">
    <citation type="journal article" date="2019" name="Nat. Ecol. Evol.">
        <title>Megaphylogeny resolves global patterns of mushroom evolution.</title>
        <authorList>
            <person name="Varga T."/>
            <person name="Krizsan K."/>
            <person name="Foldi C."/>
            <person name="Dima B."/>
            <person name="Sanchez-Garcia M."/>
            <person name="Sanchez-Ramirez S."/>
            <person name="Szollosi G.J."/>
            <person name="Szarkandi J.G."/>
            <person name="Papp V."/>
            <person name="Albert L."/>
            <person name="Andreopoulos W."/>
            <person name="Angelini C."/>
            <person name="Antonin V."/>
            <person name="Barry K.W."/>
            <person name="Bougher N.L."/>
            <person name="Buchanan P."/>
            <person name="Buyck B."/>
            <person name="Bense V."/>
            <person name="Catcheside P."/>
            <person name="Chovatia M."/>
            <person name="Cooper J."/>
            <person name="Damon W."/>
            <person name="Desjardin D."/>
            <person name="Finy P."/>
            <person name="Geml J."/>
            <person name="Haridas S."/>
            <person name="Hughes K."/>
            <person name="Justo A."/>
            <person name="Karasinski D."/>
            <person name="Kautmanova I."/>
            <person name="Kiss B."/>
            <person name="Kocsube S."/>
            <person name="Kotiranta H."/>
            <person name="LaButti K.M."/>
            <person name="Lechner B.E."/>
            <person name="Liimatainen K."/>
            <person name="Lipzen A."/>
            <person name="Lukacs Z."/>
            <person name="Mihaltcheva S."/>
            <person name="Morgado L.N."/>
            <person name="Niskanen T."/>
            <person name="Noordeloos M.E."/>
            <person name="Ohm R.A."/>
            <person name="Ortiz-Santana B."/>
            <person name="Ovrebo C."/>
            <person name="Racz N."/>
            <person name="Riley R."/>
            <person name="Savchenko A."/>
            <person name="Shiryaev A."/>
            <person name="Soop K."/>
            <person name="Spirin V."/>
            <person name="Szebenyi C."/>
            <person name="Tomsovsky M."/>
            <person name="Tulloss R.E."/>
            <person name="Uehling J."/>
            <person name="Grigoriev I.V."/>
            <person name="Vagvolgyi C."/>
            <person name="Papp T."/>
            <person name="Martin F.M."/>
            <person name="Miettinen O."/>
            <person name="Hibbett D.S."/>
            <person name="Nagy L.G."/>
        </authorList>
    </citation>
    <scope>NUCLEOTIDE SEQUENCE [LARGE SCALE GENOMIC DNA]</scope>
    <source>
        <strain evidence="1 2">OMC1185</strain>
    </source>
</reference>